<comment type="caution">
    <text evidence="1">The sequence shown here is derived from an EMBL/GenBank/DDBJ whole genome shotgun (WGS) entry which is preliminary data.</text>
</comment>
<proteinExistence type="predicted"/>
<name>A0A4S2M408_OPIFE</name>
<gene>
    <name evidence="1" type="ORF">CRM22_004126</name>
</gene>
<dbReference type="EMBL" id="SJOL01006350">
    <property type="protein sequence ID" value="TGZ68708.1"/>
    <property type="molecule type" value="Genomic_DNA"/>
</dbReference>
<organism evidence="1 2">
    <name type="scientific">Opisthorchis felineus</name>
    <dbReference type="NCBI Taxonomy" id="147828"/>
    <lineage>
        <taxon>Eukaryota</taxon>
        <taxon>Metazoa</taxon>
        <taxon>Spiralia</taxon>
        <taxon>Lophotrochozoa</taxon>
        <taxon>Platyhelminthes</taxon>
        <taxon>Trematoda</taxon>
        <taxon>Digenea</taxon>
        <taxon>Opisthorchiida</taxon>
        <taxon>Opisthorchiata</taxon>
        <taxon>Opisthorchiidae</taxon>
        <taxon>Opisthorchis</taxon>
    </lineage>
</organism>
<protein>
    <submittedName>
        <fullName evidence="1">Uncharacterized protein</fullName>
    </submittedName>
</protein>
<dbReference type="Proteomes" id="UP000308267">
    <property type="component" value="Unassembled WGS sequence"/>
</dbReference>
<accession>A0A4S2M408</accession>
<reference evidence="1 2" key="1">
    <citation type="journal article" date="2019" name="BMC Genomics">
        <title>New insights from Opisthorchis felineus genome: update on genomics of the epidemiologically important liver flukes.</title>
        <authorList>
            <person name="Ershov N.I."/>
            <person name="Mordvinov V.A."/>
            <person name="Prokhortchouk E.B."/>
            <person name="Pakharukova M.Y."/>
            <person name="Gunbin K.V."/>
            <person name="Ustyantsev K."/>
            <person name="Genaev M.A."/>
            <person name="Blinov A.G."/>
            <person name="Mazur A."/>
            <person name="Boulygina E."/>
            <person name="Tsygankova S."/>
            <person name="Khrameeva E."/>
            <person name="Chekanov N."/>
            <person name="Fan G."/>
            <person name="Xiao A."/>
            <person name="Zhang H."/>
            <person name="Xu X."/>
            <person name="Yang H."/>
            <person name="Solovyev V."/>
            <person name="Lee S.M."/>
            <person name="Liu X."/>
            <person name="Afonnikov D.A."/>
            <person name="Skryabin K.G."/>
        </authorList>
    </citation>
    <scope>NUCLEOTIDE SEQUENCE [LARGE SCALE GENOMIC DNA]</scope>
    <source>
        <strain evidence="1">AK-0245</strain>
        <tissue evidence="1">Whole organism</tissue>
    </source>
</reference>
<evidence type="ECO:0000313" key="2">
    <source>
        <dbReference type="Proteomes" id="UP000308267"/>
    </source>
</evidence>
<evidence type="ECO:0000313" key="1">
    <source>
        <dbReference type="EMBL" id="TGZ68708.1"/>
    </source>
</evidence>
<sequence>MNNEELTWLAVRSLWVQTVSHNQLSALDLEETLFRASKLFLVHFLLKQSQNLSEVRRLFIGKRLNRNGSLEKPFWNPPTQLHLGQRTVYGPQKQTGPWKNCIVSAPREILTNAKLLLLPKVGPTICGPSLVRRSDISLHEIYSFRPSLYPHLPYYPIPNLSQSRSFQDGSS</sequence>
<dbReference type="AlphaFoldDB" id="A0A4S2M408"/>
<keyword evidence="2" id="KW-1185">Reference proteome</keyword>